<name>A0A1I6AQ90_9RHOB</name>
<accession>A0A1I6AQ90</accession>
<keyword evidence="2" id="KW-1185">Reference proteome</keyword>
<dbReference type="EMBL" id="FOXV01000034">
    <property type="protein sequence ID" value="SFQ70779.1"/>
    <property type="molecule type" value="Genomic_DNA"/>
</dbReference>
<proteinExistence type="predicted"/>
<reference evidence="2" key="1">
    <citation type="submission" date="2016-10" db="EMBL/GenBank/DDBJ databases">
        <authorList>
            <person name="Varghese N."/>
            <person name="Submissions S."/>
        </authorList>
    </citation>
    <scope>NUCLEOTIDE SEQUENCE [LARGE SCALE GENOMIC DNA]</scope>
    <source>
        <strain evidence="2">JCM 10271</strain>
    </source>
</reference>
<dbReference type="RefSeq" id="WP_093016132.1">
    <property type="nucleotide sequence ID" value="NZ_FOXV01000034.1"/>
</dbReference>
<gene>
    <name evidence="1" type="ORF">SAMN05421853_1341</name>
</gene>
<sequence>MPETSAQPAPIWSMRPIFDSEARALPIRPLAASGEIMDMLHIHRASVGIQLGRPLTAEERPAGFRVDRSQDWRGIRRPRVDDASLERILASVDLYPFNSVVCVTQAVAEAMADLDFGNGRLTEVPVYREDGIRMPLPLYMMEYPNQKDTVLREITPRCKPLYRNNPAKQWKLPLRLTGRDVFVSARAVGGADFWLDPKISQCWFASDRAAQILTSLGLQESFQLNQCRLPGTAISF</sequence>
<organism evidence="1 2">
    <name type="scientific">Roseivivax halotolerans</name>
    <dbReference type="NCBI Taxonomy" id="93684"/>
    <lineage>
        <taxon>Bacteria</taxon>
        <taxon>Pseudomonadati</taxon>
        <taxon>Pseudomonadota</taxon>
        <taxon>Alphaproteobacteria</taxon>
        <taxon>Rhodobacterales</taxon>
        <taxon>Roseobacteraceae</taxon>
        <taxon>Roseivivax</taxon>
    </lineage>
</organism>
<evidence type="ECO:0000313" key="2">
    <source>
        <dbReference type="Proteomes" id="UP000243106"/>
    </source>
</evidence>
<protein>
    <submittedName>
        <fullName evidence="1">Uncharacterized protein</fullName>
    </submittedName>
</protein>
<dbReference type="AlphaFoldDB" id="A0A1I6AQ90"/>
<evidence type="ECO:0000313" key="1">
    <source>
        <dbReference type="EMBL" id="SFQ70779.1"/>
    </source>
</evidence>
<dbReference type="Proteomes" id="UP000243106">
    <property type="component" value="Unassembled WGS sequence"/>
</dbReference>